<dbReference type="Gramene" id="Solyc01g087035.1.1">
    <property type="protein sequence ID" value="Solyc01g087035.1.1.1"/>
    <property type="gene ID" value="Solyc01g087035.1"/>
</dbReference>
<dbReference type="Proteomes" id="UP000004994">
    <property type="component" value="Chromosome 1"/>
</dbReference>
<dbReference type="InParanoid" id="A0A3Q7EIX3"/>
<accession>A0A3Q7EIX3</accession>
<proteinExistence type="predicted"/>
<keyword evidence="2" id="KW-1185">Reference proteome</keyword>
<name>A0A3Q7EIX3_SOLLC</name>
<dbReference type="EnsemblPlants" id="Solyc01g087035.1.1">
    <property type="protein sequence ID" value="Solyc01g087035.1.1.1"/>
    <property type="gene ID" value="Solyc01g087035.1"/>
</dbReference>
<dbReference type="AlphaFoldDB" id="A0A3Q7EIX3"/>
<sequence length="42" mass="5081">KVQRLQTLKKNKKTIKWKVEKKVVYLYPEQLVVGSNRQKQKP</sequence>
<protein>
    <submittedName>
        <fullName evidence="1">Uncharacterized protein</fullName>
    </submittedName>
</protein>
<organism evidence="1">
    <name type="scientific">Solanum lycopersicum</name>
    <name type="common">Tomato</name>
    <name type="synonym">Lycopersicon esculentum</name>
    <dbReference type="NCBI Taxonomy" id="4081"/>
    <lineage>
        <taxon>Eukaryota</taxon>
        <taxon>Viridiplantae</taxon>
        <taxon>Streptophyta</taxon>
        <taxon>Embryophyta</taxon>
        <taxon>Tracheophyta</taxon>
        <taxon>Spermatophyta</taxon>
        <taxon>Magnoliopsida</taxon>
        <taxon>eudicotyledons</taxon>
        <taxon>Gunneridae</taxon>
        <taxon>Pentapetalae</taxon>
        <taxon>asterids</taxon>
        <taxon>lamiids</taxon>
        <taxon>Solanales</taxon>
        <taxon>Solanaceae</taxon>
        <taxon>Solanoideae</taxon>
        <taxon>Solaneae</taxon>
        <taxon>Solanum</taxon>
        <taxon>Solanum subgen. Lycopersicon</taxon>
    </lineage>
</organism>
<reference evidence="1" key="2">
    <citation type="submission" date="2019-01" db="UniProtKB">
        <authorList>
            <consortium name="EnsemblPlants"/>
        </authorList>
    </citation>
    <scope>IDENTIFICATION</scope>
    <source>
        <strain evidence="1">cv. Heinz 1706</strain>
    </source>
</reference>
<evidence type="ECO:0000313" key="1">
    <source>
        <dbReference type="EnsemblPlants" id="Solyc01g087035.1.1.1"/>
    </source>
</evidence>
<reference evidence="1" key="1">
    <citation type="journal article" date="2012" name="Nature">
        <title>The tomato genome sequence provides insights into fleshy fruit evolution.</title>
        <authorList>
            <consortium name="Tomato Genome Consortium"/>
        </authorList>
    </citation>
    <scope>NUCLEOTIDE SEQUENCE [LARGE SCALE GENOMIC DNA]</scope>
    <source>
        <strain evidence="1">cv. Heinz 1706</strain>
    </source>
</reference>
<evidence type="ECO:0000313" key="2">
    <source>
        <dbReference type="Proteomes" id="UP000004994"/>
    </source>
</evidence>